<dbReference type="SUPFAM" id="SSF55781">
    <property type="entry name" value="GAF domain-like"/>
    <property type="match status" value="1"/>
</dbReference>
<dbReference type="EMBL" id="BNJK01000001">
    <property type="protein sequence ID" value="GHO91741.1"/>
    <property type="molecule type" value="Genomic_DNA"/>
</dbReference>
<proteinExistence type="predicted"/>
<protein>
    <submittedName>
        <fullName evidence="1">Uncharacterized protein</fullName>
    </submittedName>
</protein>
<keyword evidence="2" id="KW-1185">Reference proteome</keyword>
<accession>A0A8J3IKB6</accession>
<evidence type="ECO:0000313" key="2">
    <source>
        <dbReference type="Proteomes" id="UP000597444"/>
    </source>
</evidence>
<sequence>MGVQGNQKWRELLGKIIKDPHEKQRIANALGVSIITLSRWVSGESTPRTHNLRLLLKALPDHRKAFLDILPHDELSQAVDEKIEDEDTAQEIPSVFYARVLNAHCNLPRILHFSSICDVILQQALKQLDPNREGMEITVVQCMYPSPNGKIHSLRESLGRGTPPWNRELEQRTLFLGAESLSGYVVSSGRPLAIPSRMEGLNLFPVQWVEWEESAMAYPIMMADQIAGCLLVSSTQPGYFLSLARQKLVQQYAELLLVAFEPDNFYDLRSIDLGRMPPYEKQRSHLGSFRQRVADTMIRHRVDVVQAERMIWQQLEDELLQLQMLQDTK</sequence>
<comment type="caution">
    <text evidence="1">The sequence shown here is derived from an EMBL/GenBank/DDBJ whole genome shotgun (WGS) entry which is preliminary data.</text>
</comment>
<organism evidence="1 2">
    <name type="scientific">Reticulibacter mediterranei</name>
    <dbReference type="NCBI Taxonomy" id="2778369"/>
    <lineage>
        <taxon>Bacteria</taxon>
        <taxon>Bacillati</taxon>
        <taxon>Chloroflexota</taxon>
        <taxon>Ktedonobacteria</taxon>
        <taxon>Ktedonobacterales</taxon>
        <taxon>Reticulibacteraceae</taxon>
        <taxon>Reticulibacter</taxon>
    </lineage>
</organism>
<dbReference type="InterPro" id="IPR001387">
    <property type="entry name" value="Cro/C1-type_HTH"/>
</dbReference>
<dbReference type="SUPFAM" id="SSF47413">
    <property type="entry name" value="lambda repressor-like DNA-binding domains"/>
    <property type="match status" value="1"/>
</dbReference>
<reference evidence="1" key="1">
    <citation type="submission" date="2020-10" db="EMBL/GenBank/DDBJ databases">
        <title>Taxonomic study of unclassified bacteria belonging to the class Ktedonobacteria.</title>
        <authorList>
            <person name="Yabe S."/>
            <person name="Wang C.M."/>
            <person name="Zheng Y."/>
            <person name="Sakai Y."/>
            <person name="Cavaletti L."/>
            <person name="Monciardini P."/>
            <person name="Donadio S."/>
        </authorList>
    </citation>
    <scope>NUCLEOTIDE SEQUENCE</scope>
    <source>
        <strain evidence="1">ID150040</strain>
    </source>
</reference>
<evidence type="ECO:0000313" key="1">
    <source>
        <dbReference type="EMBL" id="GHO91741.1"/>
    </source>
</evidence>
<dbReference type="Proteomes" id="UP000597444">
    <property type="component" value="Unassembled WGS sequence"/>
</dbReference>
<dbReference type="InterPro" id="IPR010982">
    <property type="entry name" value="Lambda_DNA-bd_dom_sf"/>
</dbReference>
<dbReference type="Gene3D" id="3.30.450.40">
    <property type="match status" value="1"/>
</dbReference>
<dbReference type="InterPro" id="IPR029016">
    <property type="entry name" value="GAF-like_dom_sf"/>
</dbReference>
<dbReference type="GO" id="GO:0003677">
    <property type="term" value="F:DNA binding"/>
    <property type="evidence" value="ECO:0007669"/>
    <property type="project" value="InterPro"/>
</dbReference>
<dbReference type="AlphaFoldDB" id="A0A8J3IKB6"/>
<dbReference type="CDD" id="cd00093">
    <property type="entry name" value="HTH_XRE"/>
    <property type="match status" value="1"/>
</dbReference>
<name>A0A8J3IKB6_9CHLR</name>
<gene>
    <name evidence="1" type="ORF">KSF_017890</name>
</gene>